<organism evidence="3 4">
    <name type="scientific">phage PKM.Lu.22.1</name>
    <dbReference type="NCBI Taxonomy" id="3049197"/>
    <lineage>
        <taxon>Viruses</taxon>
        <taxon>Duplodnaviria</taxon>
        <taxon>Heunggongvirae</taxon>
        <taxon>Uroviricota</taxon>
        <taxon>Caudoviricetes</taxon>
        <taxon>Grimontviridae</taxon>
    </lineage>
</organism>
<comment type="similarity">
    <text evidence="1">Belongs to the Dps family.</text>
</comment>
<dbReference type="PIRSF" id="PIRSF005900">
    <property type="entry name" value="Dps"/>
    <property type="match status" value="1"/>
</dbReference>
<proteinExistence type="inferred from homology"/>
<evidence type="ECO:0000259" key="2">
    <source>
        <dbReference type="Pfam" id="PF00210"/>
    </source>
</evidence>
<sequence length="149" mass="16893">MLSPRPSRQSGEDNLHPLNPVVANLKLLSIKAESYHWNVTGANFGSLHKLFEDIDTVADEWSDIVAERLRGLQHPVKSTAGYYHEVRWFSEGVHSYDSSEMLSDMVETLETITSHVTRLFDTEDDVTSNILQELVAAIDKLAYFVRSSR</sequence>
<dbReference type="InterPro" id="IPR008331">
    <property type="entry name" value="Ferritin_DPS_dom"/>
</dbReference>
<dbReference type="PANTHER" id="PTHR42932">
    <property type="entry name" value="GENERAL STRESS PROTEIN 20U"/>
    <property type="match status" value="1"/>
</dbReference>
<dbReference type="GO" id="GO:0016722">
    <property type="term" value="F:oxidoreductase activity, acting on metal ions"/>
    <property type="evidence" value="ECO:0007669"/>
    <property type="project" value="InterPro"/>
</dbReference>
<evidence type="ECO:0000256" key="1">
    <source>
        <dbReference type="ARBA" id="ARBA00009497"/>
    </source>
</evidence>
<dbReference type="GO" id="GO:0008199">
    <property type="term" value="F:ferric iron binding"/>
    <property type="evidence" value="ECO:0007669"/>
    <property type="project" value="InterPro"/>
</dbReference>
<dbReference type="InterPro" id="IPR002177">
    <property type="entry name" value="DPS_DNA-bd"/>
</dbReference>
<evidence type="ECO:0000313" key="3">
    <source>
        <dbReference type="EMBL" id="WHS68321.1"/>
    </source>
</evidence>
<feature type="domain" description="Ferritin/DPS" evidence="2">
    <location>
        <begin position="18"/>
        <end position="146"/>
    </location>
</feature>
<dbReference type="InterPro" id="IPR012347">
    <property type="entry name" value="Ferritin-like"/>
</dbReference>
<accession>A0AAF0KYC7</accession>
<dbReference type="InterPro" id="IPR009078">
    <property type="entry name" value="Ferritin-like_SF"/>
</dbReference>
<dbReference type="EMBL" id="OQ829281">
    <property type="protein sequence ID" value="WHS68321.1"/>
    <property type="molecule type" value="Genomic_DNA"/>
</dbReference>
<dbReference type="PROSITE" id="PS00818">
    <property type="entry name" value="DPS_1"/>
    <property type="match status" value="1"/>
</dbReference>
<keyword evidence="4" id="KW-1185">Reference proteome</keyword>
<evidence type="ECO:0000313" key="4">
    <source>
        <dbReference type="Proteomes" id="UP001223176"/>
    </source>
</evidence>
<dbReference type="SUPFAM" id="SSF47240">
    <property type="entry name" value="Ferritin-like"/>
    <property type="match status" value="1"/>
</dbReference>
<dbReference type="Proteomes" id="UP001223176">
    <property type="component" value="Segment"/>
</dbReference>
<dbReference type="PANTHER" id="PTHR42932:SF1">
    <property type="entry name" value="GENERAL STRESS PROTEIN 20U"/>
    <property type="match status" value="1"/>
</dbReference>
<dbReference type="Pfam" id="PF00210">
    <property type="entry name" value="Ferritin"/>
    <property type="match status" value="1"/>
</dbReference>
<name>A0AAF0KYC7_9CAUD</name>
<dbReference type="PRINTS" id="PR01346">
    <property type="entry name" value="HELNAPAPROT"/>
</dbReference>
<reference evidence="3" key="1">
    <citation type="submission" date="2023-04" db="EMBL/GenBank/DDBJ databases">
        <title>Isolation and Characterization of Novel Plasmid-specific Phages Infecting Bacteria Carrying Diverse Conjugative Plasmids.</title>
        <authorList>
            <person name="Parra B."/>
            <person name="Cockx B."/>
            <person name="Lutz V.T."/>
            <person name="Bronsted L."/>
            <person name="Smets B.F."/>
            <person name="Dechesne A."/>
        </authorList>
    </citation>
    <scope>NUCLEOTIDE SEQUENCE</scope>
</reference>
<dbReference type="InterPro" id="IPR023188">
    <property type="entry name" value="DPS_DNA-bd_CS"/>
</dbReference>
<protein>
    <recommendedName>
        <fullName evidence="2">Ferritin/DPS domain-containing protein</fullName>
    </recommendedName>
</protein>
<dbReference type="Gene3D" id="1.20.1260.10">
    <property type="match status" value="1"/>
</dbReference>